<dbReference type="HAMAP" id="MF_01659">
    <property type="entry name" value="MenD"/>
    <property type="match status" value="1"/>
</dbReference>
<dbReference type="AlphaFoldDB" id="A0A3R6G0A6"/>
<comment type="pathway">
    <text evidence="6">Quinol/quinone metabolism; menaquinone biosynthesis.</text>
</comment>
<evidence type="ECO:0000256" key="6">
    <source>
        <dbReference type="HAMAP-Rule" id="MF_01659"/>
    </source>
</evidence>
<dbReference type="GO" id="GO:0000287">
    <property type="term" value="F:magnesium ion binding"/>
    <property type="evidence" value="ECO:0007669"/>
    <property type="project" value="UniProtKB-UniRule"/>
</dbReference>
<accession>A0A3R6G0A6</accession>
<dbReference type="PIRSF" id="PIRSF004983">
    <property type="entry name" value="MenD"/>
    <property type="match status" value="1"/>
</dbReference>
<keyword evidence="3 6" id="KW-0460">Magnesium</keyword>
<comment type="cofactor">
    <cofactor evidence="6">
        <name>Mg(2+)</name>
        <dbReference type="ChEBI" id="CHEBI:18420"/>
    </cofactor>
    <cofactor evidence="6">
        <name>Mn(2+)</name>
        <dbReference type="ChEBI" id="CHEBI:29035"/>
    </cofactor>
</comment>
<protein>
    <recommendedName>
        <fullName evidence="6">2-succinyl-5-enolpyruvyl-6-hydroxy-3-cyclohexene-1-carboxylate synthase</fullName>
        <shortName evidence="6">SEPHCHC synthase</shortName>
        <ecNumber evidence="6">2.2.1.9</ecNumber>
    </recommendedName>
    <alternativeName>
        <fullName evidence="6">Menaquinone biosynthesis protein MenD</fullName>
    </alternativeName>
</protein>
<dbReference type="InterPro" id="IPR011766">
    <property type="entry name" value="TPP_enzyme_TPP-bd"/>
</dbReference>
<dbReference type="CDD" id="cd07037">
    <property type="entry name" value="TPP_PYR_MenD"/>
    <property type="match status" value="1"/>
</dbReference>
<dbReference type="SUPFAM" id="SSF52518">
    <property type="entry name" value="Thiamin diphosphate-binding fold (THDP-binding)"/>
    <property type="match status" value="2"/>
</dbReference>
<comment type="function">
    <text evidence="6">Catalyzes the thiamine diphosphate-dependent decarboxylation of 2-oxoglutarate and the subsequent addition of the resulting succinic semialdehyde-thiamine pyrophosphate anion to isochorismate to yield 2-succinyl-5-enolpyruvyl-6-hydroxy-3-cyclohexene-1-carboxylate (SEPHCHC).</text>
</comment>
<evidence type="ECO:0000256" key="3">
    <source>
        <dbReference type="ARBA" id="ARBA00022842"/>
    </source>
</evidence>
<sequence length="580" mass="64815">MYSNKENINILTSLLLEWGVTDAVVCPGSRNAAIVHNLNECGTIRCHPITDERSAAFYAMGIALNTKRPTVVCVTSGSALLNTAPAVAEAYYQHVPLIVIAADRPQQWIDQLDGQTLPQPDALNRFVRRSVSLPEPRTEEERWYCNRLVNEALHAATFRQPAPVLINAPITEPLFTFDVAELPKERRFRMLDSEAALTNTTVEVLQQELYQAKRPLIVVGQMAADSFGCSVFDINELSKHFVVFAEPLSNSGETIHFDEAVRHLTAHPELSPDYTPDYIIYIGDTLVSKATRRWLRQTQAPSCLITADPLHASDPLMSLRHIVTCSNANLALLMPMLYDIYTHRDLHTDDEVAWRNEESRTMFLNKWKSLLSQWANHATAYEPEYSQMAVVKYFEKLIEESAVCVNTHYANSTAVRLACIYANHYVWCNRGVNGIEGSLSTAAGFSLTDHDLNVCIIGDLSFFYDQNALWNNCVGGNLRILLLNNSCGGIFKQLPNLHRSPVADTFVGASHTTTAQGICAQNNVEYIAAHNQEEMQHGISELLTRKGNSPVLLEVFTDADIDAKTLSRYFRGCSCLNCTK</sequence>
<dbReference type="Proteomes" id="UP000286598">
    <property type="component" value="Unassembled WGS sequence"/>
</dbReference>
<keyword evidence="1 6" id="KW-0808">Transferase</keyword>
<proteinExistence type="inferred from homology"/>
<dbReference type="GO" id="GO:0030145">
    <property type="term" value="F:manganese ion binding"/>
    <property type="evidence" value="ECO:0007669"/>
    <property type="project" value="UniProtKB-UniRule"/>
</dbReference>
<comment type="caution">
    <text evidence="9">The sequence shown here is derived from an EMBL/GenBank/DDBJ whole genome shotgun (WGS) entry which is preliminary data.</text>
</comment>
<dbReference type="OrthoDB" id="9791859at2"/>
<dbReference type="Gene3D" id="3.40.50.970">
    <property type="match status" value="2"/>
</dbReference>
<dbReference type="InterPro" id="IPR029061">
    <property type="entry name" value="THDP-binding"/>
</dbReference>
<organism evidence="9 10">
    <name type="scientific">Leyella stercorea</name>
    <dbReference type="NCBI Taxonomy" id="363265"/>
    <lineage>
        <taxon>Bacteria</taxon>
        <taxon>Pseudomonadati</taxon>
        <taxon>Bacteroidota</taxon>
        <taxon>Bacteroidia</taxon>
        <taxon>Bacteroidales</taxon>
        <taxon>Prevotellaceae</taxon>
        <taxon>Leyella</taxon>
    </lineage>
</organism>
<evidence type="ECO:0000259" key="7">
    <source>
        <dbReference type="Pfam" id="PF02775"/>
    </source>
</evidence>
<evidence type="ECO:0000256" key="4">
    <source>
        <dbReference type="ARBA" id="ARBA00023052"/>
    </source>
</evidence>
<keyword evidence="6" id="KW-0474">Menaquinone biosynthesis</keyword>
<dbReference type="Pfam" id="PF02775">
    <property type="entry name" value="TPP_enzyme_C"/>
    <property type="match status" value="1"/>
</dbReference>
<dbReference type="NCBIfam" id="TIGR00173">
    <property type="entry name" value="menD"/>
    <property type="match status" value="1"/>
</dbReference>
<dbReference type="GO" id="GO:0030976">
    <property type="term" value="F:thiamine pyrophosphate binding"/>
    <property type="evidence" value="ECO:0007669"/>
    <property type="project" value="UniProtKB-UniRule"/>
</dbReference>
<dbReference type="UniPathway" id="UPA01057">
    <property type="reaction ID" value="UER00164"/>
</dbReference>
<dbReference type="InterPro" id="IPR012001">
    <property type="entry name" value="Thiamin_PyroP_enz_TPP-bd_dom"/>
</dbReference>
<comment type="cofactor">
    <cofactor evidence="6">
        <name>thiamine diphosphate</name>
        <dbReference type="ChEBI" id="CHEBI:58937"/>
    </cofactor>
    <text evidence="6">Binds 1 thiamine pyrophosphate per subunit.</text>
</comment>
<comment type="pathway">
    <text evidence="6">Quinol/quinone metabolism; 1,4-dihydroxy-2-naphthoate biosynthesis; 1,4-dihydroxy-2-naphthoate from chorismate: step 2/7.</text>
</comment>
<dbReference type="PANTHER" id="PTHR42916:SF1">
    <property type="entry name" value="PROTEIN PHYLLO, CHLOROPLASTIC"/>
    <property type="match status" value="1"/>
</dbReference>
<name>A0A3R6G0A6_9BACT</name>
<comment type="similarity">
    <text evidence="6">Belongs to the TPP enzyme family. MenD subfamily.</text>
</comment>
<dbReference type="Pfam" id="PF02776">
    <property type="entry name" value="TPP_enzyme_N"/>
    <property type="match status" value="1"/>
</dbReference>
<gene>
    <name evidence="6 9" type="primary">menD</name>
    <name evidence="9" type="ORF">DW060_11700</name>
</gene>
<keyword evidence="5 6" id="KW-0464">Manganese</keyword>
<dbReference type="PANTHER" id="PTHR42916">
    <property type="entry name" value="2-SUCCINYL-5-ENOLPYRUVYL-6-HYDROXY-3-CYCLOHEXENE-1-CARBOXYLATE SYNTHASE"/>
    <property type="match status" value="1"/>
</dbReference>
<evidence type="ECO:0000259" key="8">
    <source>
        <dbReference type="Pfam" id="PF02776"/>
    </source>
</evidence>
<keyword evidence="2 6" id="KW-0479">Metal-binding</keyword>
<evidence type="ECO:0000256" key="5">
    <source>
        <dbReference type="ARBA" id="ARBA00023211"/>
    </source>
</evidence>
<feature type="domain" description="Thiamine pyrophosphate enzyme N-terminal TPP-binding" evidence="8">
    <location>
        <begin position="10"/>
        <end position="111"/>
    </location>
</feature>
<keyword evidence="10" id="KW-1185">Reference proteome</keyword>
<evidence type="ECO:0000313" key="10">
    <source>
        <dbReference type="Proteomes" id="UP000286598"/>
    </source>
</evidence>
<dbReference type="GO" id="GO:0009234">
    <property type="term" value="P:menaquinone biosynthetic process"/>
    <property type="evidence" value="ECO:0007669"/>
    <property type="project" value="UniProtKB-UniRule"/>
</dbReference>
<keyword evidence="4 6" id="KW-0786">Thiamine pyrophosphate</keyword>
<feature type="domain" description="Thiamine pyrophosphate enzyme TPP-binding" evidence="7">
    <location>
        <begin position="423"/>
        <end position="555"/>
    </location>
</feature>
<evidence type="ECO:0000313" key="9">
    <source>
        <dbReference type="EMBL" id="RHK47772.1"/>
    </source>
</evidence>
<comment type="subunit">
    <text evidence="6">Homodimer.</text>
</comment>
<comment type="catalytic activity">
    <reaction evidence="6">
        <text>isochorismate + 2-oxoglutarate + H(+) = 5-enolpyruvoyl-6-hydroxy-2-succinyl-cyclohex-3-ene-1-carboxylate + CO2</text>
        <dbReference type="Rhea" id="RHEA:25593"/>
        <dbReference type="ChEBI" id="CHEBI:15378"/>
        <dbReference type="ChEBI" id="CHEBI:16526"/>
        <dbReference type="ChEBI" id="CHEBI:16810"/>
        <dbReference type="ChEBI" id="CHEBI:29780"/>
        <dbReference type="ChEBI" id="CHEBI:58818"/>
        <dbReference type="EC" id="2.2.1.9"/>
    </reaction>
</comment>
<dbReference type="UniPathway" id="UPA00079"/>
<dbReference type="InterPro" id="IPR004433">
    <property type="entry name" value="MenaQ_synth_MenD"/>
</dbReference>
<dbReference type="EMBL" id="QRNO01000081">
    <property type="protein sequence ID" value="RHK47772.1"/>
    <property type="molecule type" value="Genomic_DNA"/>
</dbReference>
<reference evidence="9 10" key="1">
    <citation type="submission" date="2018-08" db="EMBL/GenBank/DDBJ databases">
        <title>A genome reference for cultivated species of the human gut microbiota.</title>
        <authorList>
            <person name="Zou Y."/>
            <person name="Xue W."/>
            <person name="Luo G."/>
        </authorList>
    </citation>
    <scope>NUCLEOTIDE SEQUENCE [LARGE SCALE GENOMIC DNA]</scope>
    <source>
        <strain evidence="9 10">AF42-9</strain>
    </source>
</reference>
<dbReference type="EC" id="2.2.1.9" evidence="6"/>
<evidence type="ECO:0000256" key="2">
    <source>
        <dbReference type="ARBA" id="ARBA00022723"/>
    </source>
</evidence>
<evidence type="ECO:0000256" key="1">
    <source>
        <dbReference type="ARBA" id="ARBA00022679"/>
    </source>
</evidence>
<dbReference type="Gene3D" id="3.40.50.1220">
    <property type="entry name" value="TPP-binding domain"/>
    <property type="match status" value="1"/>
</dbReference>
<dbReference type="GO" id="GO:0070204">
    <property type="term" value="F:2-succinyl-5-enolpyruvyl-6-hydroxy-3-cyclohexene-1-carboxylic-acid synthase activity"/>
    <property type="evidence" value="ECO:0007669"/>
    <property type="project" value="UniProtKB-UniRule"/>
</dbReference>